<dbReference type="Proteomes" id="UP000784294">
    <property type="component" value="Unassembled WGS sequence"/>
</dbReference>
<evidence type="ECO:0000313" key="1">
    <source>
        <dbReference type="EMBL" id="VEL40790.1"/>
    </source>
</evidence>
<comment type="caution">
    <text evidence="1">The sequence shown here is derived from an EMBL/GenBank/DDBJ whole genome shotgun (WGS) entry which is preliminary data.</text>
</comment>
<proteinExistence type="predicted"/>
<evidence type="ECO:0000313" key="2">
    <source>
        <dbReference type="Proteomes" id="UP000784294"/>
    </source>
</evidence>
<keyword evidence="2" id="KW-1185">Reference proteome</keyword>
<dbReference type="OrthoDB" id="27917at2759"/>
<gene>
    <name evidence="1" type="ORF">PXEA_LOCUS34230</name>
</gene>
<organism evidence="1 2">
    <name type="scientific">Protopolystoma xenopodis</name>
    <dbReference type="NCBI Taxonomy" id="117903"/>
    <lineage>
        <taxon>Eukaryota</taxon>
        <taxon>Metazoa</taxon>
        <taxon>Spiralia</taxon>
        <taxon>Lophotrochozoa</taxon>
        <taxon>Platyhelminthes</taxon>
        <taxon>Monogenea</taxon>
        <taxon>Polyopisthocotylea</taxon>
        <taxon>Polystomatidea</taxon>
        <taxon>Polystomatidae</taxon>
        <taxon>Protopolystoma</taxon>
    </lineage>
</organism>
<sequence>MLNALATSKDVHMQKIDQCEELMIHRSQTWYSDLMQELRKNEETDRHLHRVSEINLFIDQQYIELDIADLSAI</sequence>
<accession>A0A3S5C7P1</accession>
<dbReference type="EMBL" id="CAAALY010266471">
    <property type="protein sequence ID" value="VEL40790.1"/>
    <property type="molecule type" value="Genomic_DNA"/>
</dbReference>
<dbReference type="AlphaFoldDB" id="A0A3S5C7P1"/>
<reference evidence="1" key="1">
    <citation type="submission" date="2018-11" db="EMBL/GenBank/DDBJ databases">
        <authorList>
            <consortium name="Pathogen Informatics"/>
        </authorList>
    </citation>
    <scope>NUCLEOTIDE SEQUENCE</scope>
</reference>
<protein>
    <submittedName>
        <fullName evidence="1">Uncharacterized protein</fullName>
    </submittedName>
</protein>
<name>A0A3S5C7P1_9PLAT</name>